<evidence type="ECO:0000259" key="4">
    <source>
        <dbReference type="Pfam" id="PF03389"/>
    </source>
</evidence>
<keyword evidence="2" id="KW-0184">Conjugation</keyword>
<evidence type="ECO:0000313" key="5">
    <source>
        <dbReference type="EMBL" id="KAB7739987.1"/>
    </source>
</evidence>
<dbReference type="AlphaFoldDB" id="A0A6N6VI15"/>
<dbReference type="EMBL" id="WESC01000008">
    <property type="protein sequence ID" value="KAB7739987.1"/>
    <property type="molecule type" value="Genomic_DNA"/>
</dbReference>
<name>A0A6N6VI15_9HYPH</name>
<dbReference type="Gene3D" id="3.30.930.30">
    <property type="match status" value="1"/>
</dbReference>
<sequence length="404" mass="44345">MLSGEEERLSLYSFNLKTISNSDPGSRGKTAARLCYACLRDSAQVLGARTGIETVSRSRLSAFAAAREELAGRNGRVAECFILALPIEAPGEQQAALVEAFAEKMTKGVAPWIAALHTDKPHNPHTHLYLFDEQAPREPGKRGRAEKIIGLSRRGALEEARALWAELHNRMMAGVAPPIDHRSLAKQGREELPTLHEGAAARAARSRGWDLRSRDKIDERGREVRWKDIDEGQTRDQTNDQIRTINGLKRQLKETTANGRRDDGVPAEASAAESSGREVGDFDFGRHQGREPEGRGPRPESGADIRGLSGTAGANAESRRGEPAASQSDAARPAVGPLTEAGRERWRFRPSALRRVESSLVHLLNAARLRAAALLMRAGNWSKLRLPAASARPRQREADRGRER</sequence>
<reference evidence="5 6" key="1">
    <citation type="submission" date="2019-09" db="EMBL/GenBank/DDBJ databases">
        <title>Parvibaculum sedimenti sp. nov., isolated from sediment.</title>
        <authorList>
            <person name="Wang Y."/>
        </authorList>
    </citation>
    <scope>NUCLEOTIDE SEQUENCE [LARGE SCALE GENOMIC DNA]</scope>
    <source>
        <strain evidence="5 6">HXT-9</strain>
    </source>
</reference>
<dbReference type="Proteomes" id="UP000468901">
    <property type="component" value="Unassembled WGS sequence"/>
</dbReference>
<evidence type="ECO:0000256" key="2">
    <source>
        <dbReference type="ARBA" id="ARBA00022971"/>
    </source>
</evidence>
<feature type="compositionally biased region" description="Basic and acidic residues" evidence="3">
    <location>
        <begin position="229"/>
        <end position="238"/>
    </location>
</feature>
<protein>
    <recommendedName>
        <fullName evidence="4">MobA/MobL protein domain-containing protein</fullName>
    </recommendedName>
</protein>
<accession>A0A6N6VI15</accession>
<gene>
    <name evidence="5" type="ORF">F2P47_10840</name>
</gene>
<feature type="compositionally biased region" description="Basic and acidic residues" evidence="3">
    <location>
        <begin position="275"/>
        <end position="303"/>
    </location>
</feature>
<proteinExistence type="inferred from homology"/>
<comment type="caution">
    <text evidence="5">The sequence shown here is derived from an EMBL/GenBank/DDBJ whole genome shotgun (WGS) entry which is preliminary data.</text>
</comment>
<feature type="region of interest" description="Disordered" evidence="3">
    <location>
        <begin position="229"/>
        <end position="338"/>
    </location>
</feature>
<comment type="similarity">
    <text evidence="1">Belongs to the MobA/MobL family.</text>
</comment>
<feature type="domain" description="MobA/MobL protein" evidence="4">
    <location>
        <begin position="71"/>
        <end position="205"/>
    </location>
</feature>
<dbReference type="Pfam" id="PF03389">
    <property type="entry name" value="MobA_MobL"/>
    <property type="match status" value="1"/>
</dbReference>
<keyword evidence="6" id="KW-1185">Reference proteome</keyword>
<dbReference type="InterPro" id="IPR005053">
    <property type="entry name" value="MobA_MobL"/>
</dbReference>
<organism evidence="5 6">
    <name type="scientific">Parvibaculum sedimenti</name>
    <dbReference type="NCBI Taxonomy" id="2608632"/>
    <lineage>
        <taxon>Bacteria</taxon>
        <taxon>Pseudomonadati</taxon>
        <taxon>Pseudomonadota</taxon>
        <taxon>Alphaproteobacteria</taxon>
        <taxon>Hyphomicrobiales</taxon>
        <taxon>Parvibaculaceae</taxon>
        <taxon>Parvibaculum</taxon>
    </lineage>
</organism>
<evidence type="ECO:0000256" key="1">
    <source>
        <dbReference type="ARBA" id="ARBA00010873"/>
    </source>
</evidence>
<evidence type="ECO:0000256" key="3">
    <source>
        <dbReference type="SAM" id="MobiDB-lite"/>
    </source>
</evidence>
<evidence type="ECO:0000313" key="6">
    <source>
        <dbReference type="Proteomes" id="UP000468901"/>
    </source>
</evidence>